<sequence>MGLLPRTTIQCFLWCYAIVSYFSLAEERERIFCYANDCESCENGFIRPDDDPAAICLVYVKFNIMNGTTASPVFNYDMGWGELNDPLECEMWDGETEILHPKDENEFLQYNGEMKVACYCNQTAICATQPETFESILNTQRSKMPFYAIKAAEIILNYMRAGEMPNNATEVFKEFMATSSTPTSTTDATTTQASTTVDTTTTTETYTTDTSSTSTETSTTATSTTSTETSSTTFATTSDYQYSDTSTTSAYDDSTTSVTDTAAKAAEEQQMDSFFGQYGLVIAVAAGILLIIVIVVIAYMMRKGKGNEDLEVAVRKGGTSKSKESKGTSKEGSKETKTSQSKEGGSKEKKTGSKD</sequence>
<feature type="region of interest" description="Disordered" evidence="1">
    <location>
        <begin position="310"/>
        <end position="355"/>
    </location>
</feature>
<feature type="compositionally biased region" description="Basic and acidic residues" evidence="1">
    <location>
        <begin position="344"/>
        <end position="355"/>
    </location>
</feature>
<feature type="compositionally biased region" description="Basic and acidic residues" evidence="1">
    <location>
        <begin position="321"/>
        <end position="337"/>
    </location>
</feature>
<keyword evidence="2" id="KW-0812">Transmembrane</keyword>
<protein>
    <submittedName>
        <fullName evidence="5">Uncharacterized protein</fullName>
    </submittedName>
</protein>
<evidence type="ECO:0000256" key="1">
    <source>
        <dbReference type="SAM" id="MobiDB-lite"/>
    </source>
</evidence>
<reference evidence="5" key="1">
    <citation type="submission" date="2020-12" db="UniProtKB">
        <authorList>
            <consortium name="WormBaseParasite"/>
        </authorList>
    </citation>
    <scope>IDENTIFICATION</scope>
    <source>
        <strain evidence="5">MHco3</strain>
    </source>
</reference>
<dbReference type="AlphaFoldDB" id="A0A7I4XXX2"/>
<keyword evidence="2" id="KW-1133">Transmembrane helix</keyword>
<name>A0A7I4XXX2_HAECO</name>
<proteinExistence type="predicted"/>
<evidence type="ECO:0000256" key="3">
    <source>
        <dbReference type="SAM" id="SignalP"/>
    </source>
</evidence>
<feature type="signal peptide" evidence="3">
    <location>
        <begin position="1"/>
        <end position="25"/>
    </location>
</feature>
<dbReference type="WBParaSite" id="HCON_00019340-00001">
    <property type="protein sequence ID" value="HCON_00019340-00001"/>
    <property type="gene ID" value="HCON_00019340"/>
</dbReference>
<evidence type="ECO:0000313" key="4">
    <source>
        <dbReference type="Proteomes" id="UP000025227"/>
    </source>
</evidence>
<keyword evidence="3" id="KW-0732">Signal</keyword>
<evidence type="ECO:0000313" key="5">
    <source>
        <dbReference type="WBParaSite" id="HCON_00019340-00001"/>
    </source>
</evidence>
<organism evidence="4 5">
    <name type="scientific">Haemonchus contortus</name>
    <name type="common">Barber pole worm</name>
    <dbReference type="NCBI Taxonomy" id="6289"/>
    <lineage>
        <taxon>Eukaryota</taxon>
        <taxon>Metazoa</taxon>
        <taxon>Ecdysozoa</taxon>
        <taxon>Nematoda</taxon>
        <taxon>Chromadorea</taxon>
        <taxon>Rhabditida</taxon>
        <taxon>Rhabditina</taxon>
        <taxon>Rhabditomorpha</taxon>
        <taxon>Strongyloidea</taxon>
        <taxon>Trichostrongylidae</taxon>
        <taxon>Haemonchus</taxon>
    </lineage>
</organism>
<keyword evidence="4" id="KW-1185">Reference proteome</keyword>
<keyword evidence="2" id="KW-0472">Membrane</keyword>
<dbReference type="OrthoDB" id="5907886at2759"/>
<feature type="chain" id="PRO_5029836956" evidence="3">
    <location>
        <begin position="26"/>
        <end position="355"/>
    </location>
</feature>
<evidence type="ECO:0000256" key="2">
    <source>
        <dbReference type="SAM" id="Phobius"/>
    </source>
</evidence>
<accession>A0A7I4XXX2</accession>
<feature type="region of interest" description="Disordered" evidence="1">
    <location>
        <begin position="180"/>
        <end position="230"/>
    </location>
</feature>
<feature type="transmembrane region" description="Helical" evidence="2">
    <location>
        <begin position="278"/>
        <end position="300"/>
    </location>
</feature>
<dbReference type="Proteomes" id="UP000025227">
    <property type="component" value="Unplaced"/>
</dbReference>